<dbReference type="InterPro" id="IPR054478">
    <property type="entry name" value="LTN1_UBC"/>
</dbReference>
<keyword evidence="1" id="KW-0862">Zinc</keyword>
<dbReference type="Proteomes" id="UP000681722">
    <property type="component" value="Unassembled WGS sequence"/>
</dbReference>
<evidence type="ECO:0000256" key="1">
    <source>
        <dbReference type="RuleBase" id="RU367090"/>
    </source>
</evidence>
<keyword evidence="2" id="KW-0472">Membrane</keyword>
<feature type="transmembrane region" description="Helical" evidence="2">
    <location>
        <begin position="711"/>
        <end position="728"/>
    </location>
</feature>
<feature type="domain" description="E3 ubiquitin-protein ligase listerin HEAT repeat region" evidence="3">
    <location>
        <begin position="519"/>
        <end position="790"/>
    </location>
</feature>
<evidence type="ECO:0000313" key="7">
    <source>
        <dbReference type="Proteomes" id="UP000663829"/>
    </source>
</evidence>
<dbReference type="GO" id="GO:1990112">
    <property type="term" value="C:RQC complex"/>
    <property type="evidence" value="ECO:0007669"/>
    <property type="project" value="UniProtKB-UniRule"/>
</dbReference>
<dbReference type="GO" id="GO:0072344">
    <property type="term" value="P:rescue of stalled ribosome"/>
    <property type="evidence" value="ECO:0007669"/>
    <property type="project" value="UniProtKB-UniRule"/>
</dbReference>
<dbReference type="GO" id="GO:0061630">
    <property type="term" value="F:ubiquitin protein ligase activity"/>
    <property type="evidence" value="ECO:0007669"/>
    <property type="project" value="UniProtKB-UniRule"/>
</dbReference>
<keyword evidence="2" id="KW-1133">Transmembrane helix</keyword>
<comment type="pathway">
    <text evidence="1">Protein modification; protein ubiquitination.</text>
</comment>
<dbReference type="InterPro" id="IPR013083">
    <property type="entry name" value="Znf_RING/FYVE/PHD"/>
</dbReference>
<keyword evidence="1" id="KW-0863">Zinc-finger</keyword>
<feature type="non-terminal residue" evidence="5">
    <location>
        <position position="1"/>
    </location>
</feature>
<dbReference type="GO" id="GO:0043023">
    <property type="term" value="F:ribosomal large subunit binding"/>
    <property type="evidence" value="ECO:0007669"/>
    <property type="project" value="TreeGrafter"/>
</dbReference>
<keyword evidence="1" id="KW-0479">Metal-binding</keyword>
<organism evidence="5 7">
    <name type="scientific">Didymodactylos carnosus</name>
    <dbReference type="NCBI Taxonomy" id="1234261"/>
    <lineage>
        <taxon>Eukaryota</taxon>
        <taxon>Metazoa</taxon>
        <taxon>Spiralia</taxon>
        <taxon>Gnathifera</taxon>
        <taxon>Rotifera</taxon>
        <taxon>Eurotatoria</taxon>
        <taxon>Bdelloidea</taxon>
        <taxon>Philodinida</taxon>
        <taxon>Philodinidae</taxon>
        <taxon>Didymodactylos</taxon>
    </lineage>
</organism>
<dbReference type="PANTHER" id="PTHR12389:SF0">
    <property type="entry name" value="E3 UBIQUITIN-PROTEIN LIGASE LISTERIN"/>
    <property type="match status" value="1"/>
</dbReference>
<gene>
    <name evidence="5" type="ORF">GPM918_LOCUS33143</name>
    <name evidence="6" type="ORF">SRO942_LOCUS33824</name>
</gene>
<dbReference type="OrthoDB" id="6108at2759"/>
<dbReference type="InterPro" id="IPR039795">
    <property type="entry name" value="LTN1/Rkr1"/>
</dbReference>
<sequence>STQELFKIYFQTDINNLLIKNVDLSNHYRHIWFITLKKCVTHPTLFDKILIQLKSYITDYIATQSDNEIFIDSILSLCLDINHLGCSLSLASLLNDYLLDKISLTKELFSETLLYSTMQGYLISTNPLHVGQEIKQETYKRFTYVQFTCLFIIRQFELNSLLLEVFDDYQMIIRQILLNEQLLHHRQLETKHLTQQIERLFNQQLFKPKFKLIDLLSPSVRLTVNEVDLYSEIIYYHSYSILKDKYLHLNAYDDDINYSLNIPSEDAYLNASVILCSRFRDHTLELLIPYLVELCHSELHSLYLAALNQCLHQSMKMDTIVGDSKLDQMLIGLLDNICSSNKITHNIDLSNWTEINNSIEILKYWNNLFQHSTFINLLTQQHWDKILCYLTNLYQSLIDVNVVHNVENIIATELLLYHSLNLLHSIGALLTMKTNDSISKQLKEEWIKLYSKEIYQQLLPLYVALPSVLNEFSTYYMCHEMVKSLCCSLCVIPDDHLISTNLKPLFHSDDTSLMWCDSLQSSFNHLYRLLSKSNRSIQYSSYTLLNKLLPYIAKYLLPQNEITDENERELLCTLPGSILESLKQTEESIGEFLNENDMVEEYDVNLDEQPLLSPSKLSSFNNKDNIIISELLTYKLLLNLIGCYSTVETRYCYTLMLQEKKLVDRILSYVLCLIPANPQFIDYNSICMTKRLTNTKSMFEYDIQLDPKRKYFLILFLISTYIFIYIVLVEPCSYAIPHLACSIYIQCLTLIPALVRKWYLNQTKRVQDAVDKVTQKYVSRTLIQRELDSVPLFSTSSNITTTSNGESGNVIIKKHSQAREITAIYTIETSRVEIIIKLPINFPLVVANIECIRHGGFSKEQWNKWMLQLKMNLTQNNGTIADGLLHWKRNIDKMMQGIEECAICYCILHTNNQLPQRTCRVCKKKFHDACLVSIK</sequence>
<keyword evidence="1" id="KW-0808">Transferase</keyword>
<name>A0A815KMX2_9BILA</name>
<keyword evidence="1" id="KW-0833">Ubl conjugation pathway</keyword>
<dbReference type="GO" id="GO:0005829">
    <property type="term" value="C:cytosol"/>
    <property type="evidence" value="ECO:0007669"/>
    <property type="project" value="UniProtKB-UniRule"/>
</dbReference>
<reference evidence="5" key="1">
    <citation type="submission" date="2021-02" db="EMBL/GenBank/DDBJ databases">
        <authorList>
            <person name="Nowell W R."/>
        </authorList>
    </citation>
    <scope>NUCLEOTIDE SEQUENCE</scope>
</reference>
<evidence type="ECO:0000256" key="2">
    <source>
        <dbReference type="SAM" id="Phobius"/>
    </source>
</evidence>
<dbReference type="AlphaFoldDB" id="A0A815KMX2"/>
<dbReference type="UniPathway" id="UPA00143"/>
<dbReference type="EC" id="2.3.2.27" evidence="1"/>
<comment type="caution">
    <text evidence="5">The sequence shown here is derived from an EMBL/GenBank/DDBJ whole genome shotgun (WGS) entry which is preliminary data.</text>
</comment>
<comment type="function">
    <text evidence="1">E3 ubiquitin-protein ligase. Component of the ribosome quality control complex (RQC), a ribosome-associated complex that mediates ubiquitination and extraction of incompletely synthesized nascent chains for proteasomal degradation.</text>
</comment>
<dbReference type="Gene3D" id="3.30.40.10">
    <property type="entry name" value="Zinc/RING finger domain, C3HC4 (zinc finger)"/>
    <property type="match status" value="1"/>
</dbReference>
<comment type="similarity">
    <text evidence="1">Belongs to the LTN1 family.</text>
</comment>
<keyword evidence="7" id="KW-1185">Reference proteome</keyword>
<proteinExistence type="inferred from homology"/>
<dbReference type="InterPro" id="IPR054477">
    <property type="entry name" value="LTN1_E3_ligase_6th"/>
</dbReference>
<evidence type="ECO:0000313" key="6">
    <source>
        <dbReference type="EMBL" id="CAF4292455.1"/>
    </source>
</evidence>
<comment type="subunit">
    <text evidence="1">Component of the ribosome quality control complex (RQC).</text>
</comment>
<feature type="domain" description="E3 ubiquitin-protein ligase listerin ubiquitin conjugating" evidence="4">
    <location>
        <begin position="812"/>
        <end position="893"/>
    </location>
</feature>
<dbReference type="GO" id="GO:0008270">
    <property type="term" value="F:zinc ion binding"/>
    <property type="evidence" value="ECO:0007669"/>
    <property type="project" value="UniProtKB-KW"/>
</dbReference>
<dbReference type="Pfam" id="PF22999">
    <property type="entry name" value="LTN1_E3_ligase_6th"/>
    <property type="match status" value="1"/>
</dbReference>
<evidence type="ECO:0000313" key="5">
    <source>
        <dbReference type="EMBL" id="CAF1398401.1"/>
    </source>
</evidence>
<protein>
    <recommendedName>
        <fullName evidence="1">E3 ubiquitin-protein ligase listerin</fullName>
        <ecNumber evidence="1">2.3.2.27</ecNumber>
    </recommendedName>
    <alternativeName>
        <fullName evidence="1">RING-type E3 ubiquitin transferase listerin</fullName>
    </alternativeName>
</protein>
<dbReference type="EMBL" id="CAJOBC010082811">
    <property type="protein sequence ID" value="CAF4292455.1"/>
    <property type="molecule type" value="Genomic_DNA"/>
</dbReference>
<evidence type="ECO:0000259" key="3">
    <source>
        <dbReference type="Pfam" id="PF22999"/>
    </source>
</evidence>
<keyword evidence="2" id="KW-0812">Transmembrane</keyword>
<dbReference type="GO" id="GO:1990116">
    <property type="term" value="P:ribosome-associated ubiquitin-dependent protein catabolic process"/>
    <property type="evidence" value="ECO:0007669"/>
    <property type="project" value="UniProtKB-UniRule"/>
</dbReference>
<feature type="transmembrane region" description="Helical" evidence="2">
    <location>
        <begin position="734"/>
        <end position="755"/>
    </location>
</feature>
<evidence type="ECO:0000259" key="4">
    <source>
        <dbReference type="Pfam" id="PF23009"/>
    </source>
</evidence>
<accession>A0A815KMX2</accession>
<dbReference type="EMBL" id="CAJNOQ010017391">
    <property type="protein sequence ID" value="CAF1398401.1"/>
    <property type="molecule type" value="Genomic_DNA"/>
</dbReference>
<comment type="catalytic activity">
    <reaction evidence="1">
        <text>S-ubiquitinyl-[E2 ubiquitin-conjugating enzyme]-L-cysteine + [acceptor protein]-L-lysine = [E2 ubiquitin-conjugating enzyme]-L-cysteine + N(6)-ubiquitinyl-[acceptor protein]-L-lysine.</text>
        <dbReference type="EC" id="2.3.2.27"/>
    </reaction>
</comment>
<dbReference type="PANTHER" id="PTHR12389">
    <property type="entry name" value="ZINC FINGER PROTEIN 294"/>
    <property type="match status" value="1"/>
</dbReference>
<dbReference type="Pfam" id="PF23009">
    <property type="entry name" value="UBC_like"/>
    <property type="match status" value="1"/>
</dbReference>
<dbReference type="GO" id="GO:0016567">
    <property type="term" value="P:protein ubiquitination"/>
    <property type="evidence" value="ECO:0007669"/>
    <property type="project" value="UniProtKB-UniPathway"/>
</dbReference>
<dbReference type="Proteomes" id="UP000663829">
    <property type="component" value="Unassembled WGS sequence"/>
</dbReference>